<gene>
    <name evidence="2" type="ORF">H4683_002517</name>
</gene>
<sequence>MLRKSLSVFLSGALLLTYTPISALAAEKEDIDFIQSELEIVIDEDLEVNPQAAIGTLFLVPGVGPAVVIGVGLFAVGYTSYQVGTWIGDCINSFIEHESADKYISKNRKAGIRAKFPGQYLEKTLNEIEKDAKAGNSDAKTAKKLLTDGRWKK</sequence>
<dbReference type="EMBL" id="JADBEL010000013">
    <property type="protein sequence ID" value="MBE1555412.1"/>
    <property type="molecule type" value="Genomic_DNA"/>
</dbReference>
<evidence type="ECO:0000313" key="2">
    <source>
        <dbReference type="EMBL" id="MBE1555412.1"/>
    </source>
</evidence>
<name>A0A927MLP0_9BACL</name>
<dbReference type="RefSeq" id="WP_192599135.1">
    <property type="nucleotide sequence ID" value="NZ_JADBEL010000013.1"/>
</dbReference>
<proteinExistence type="predicted"/>
<evidence type="ECO:0000313" key="3">
    <source>
        <dbReference type="Proteomes" id="UP000658225"/>
    </source>
</evidence>
<protein>
    <submittedName>
        <fullName evidence="2">Uncharacterized protein</fullName>
    </submittedName>
</protein>
<dbReference type="Proteomes" id="UP000658225">
    <property type="component" value="Unassembled WGS sequence"/>
</dbReference>
<feature type="chain" id="PRO_5037204165" evidence="1">
    <location>
        <begin position="26"/>
        <end position="153"/>
    </location>
</feature>
<organism evidence="2 3">
    <name type="scientific">Sporosarcina limicola</name>
    <dbReference type="NCBI Taxonomy" id="34101"/>
    <lineage>
        <taxon>Bacteria</taxon>
        <taxon>Bacillati</taxon>
        <taxon>Bacillota</taxon>
        <taxon>Bacilli</taxon>
        <taxon>Bacillales</taxon>
        <taxon>Caryophanaceae</taxon>
        <taxon>Sporosarcina</taxon>
    </lineage>
</organism>
<dbReference type="AlphaFoldDB" id="A0A927MLP0"/>
<keyword evidence="1" id="KW-0732">Signal</keyword>
<evidence type="ECO:0000256" key="1">
    <source>
        <dbReference type="SAM" id="SignalP"/>
    </source>
</evidence>
<feature type="signal peptide" evidence="1">
    <location>
        <begin position="1"/>
        <end position="25"/>
    </location>
</feature>
<keyword evidence="3" id="KW-1185">Reference proteome</keyword>
<comment type="caution">
    <text evidence="2">The sequence shown here is derived from an EMBL/GenBank/DDBJ whole genome shotgun (WGS) entry which is preliminary data.</text>
</comment>
<reference evidence="2" key="1">
    <citation type="submission" date="2020-10" db="EMBL/GenBank/DDBJ databases">
        <title>Genomic Encyclopedia of Type Strains, Phase IV (KMG-IV): sequencing the most valuable type-strain genomes for metagenomic binning, comparative biology and taxonomic classification.</title>
        <authorList>
            <person name="Goeker M."/>
        </authorList>
    </citation>
    <scope>NUCLEOTIDE SEQUENCE</scope>
    <source>
        <strain evidence="2">DSM 13886</strain>
    </source>
</reference>
<accession>A0A927MLP0</accession>